<evidence type="ECO:0000259" key="4">
    <source>
        <dbReference type="SMART" id="SM01008"/>
    </source>
</evidence>
<dbReference type="InterPro" id="IPR016208">
    <property type="entry name" value="Ald_Oxase/xanthine_DH-like"/>
</dbReference>
<dbReference type="Pfam" id="PF20256">
    <property type="entry name" value="MoCoBD_2"/>
    <property type="match status" value="1"/>
</dbReference>
<proteinExistence type="predicted"/>
<evidence type="ECO:0000313" key="6">
    <source>
        <dbReference type="Proteomes" id="UP001366166"/>
    </source>
</evidence>
<dbReference type="InterPro" id="IPR008274">
    <property type="entry name" value="AldOxase/xan_DH_MoCoBD1"/>
</dbReference>
<name>A0AAU9EJJ5_9BACT</name>
<keyword evidence="6" id="KW-1185">Reference proteome</keyword>
<sequence>MATNPAYSAIGKRLPKQDSESLVTGEAKYLDDLKLPGMLYGRIFRSPHPHALIKRINTAAAESLPGVKAVITADDTEKVKFCHLPVTPNKLALNDEKVRFVGDEVAAVAAVDWETADKALGLIEVEYELLPAVFDPLEAMQPGAPQIYEDCDNNIPARIARNFGDVDKGFAEADYIFEDTYKTPLIPACSIEPHCCIASFDHLGNLTFWVSTQNPNNYQKALSQVLKIPQNRIRVIRPKVGGAFGNKSVILPMDPIAAFLAKKAGQPVKLVNSREEEFTTTRGRYAMVIQLKTGVSRDGKLLAREAKVITNNGAYNNKATGISLLTSNRIGNLYRIPNSRTEAIIVYTNTQYGGAMRGWGGPQAHFAVESQMDTIAEKLGMDPLELRLKNANQTGDTTPWGWLIASCGLSECLEQAAEKIGWQEKRNLSGLRGVGIASVLHTGSGSAGTHGAGNFSEVLLKVYSDGAVGLIVGESDIGQGSDTVLSQIASEVLGVPLNKITVASEDTNFTPPSMGTWGSKVTFISGNAVKMAAEDARLQLAAAAKRILEVGDDARFAFVDSRIHLEGSGQSIGIEEASNYCVQKFGKPVTAKAVYEPPNANPPDPKTGFGNYCPTYAFGAQAAEVEVDPETGRVKVLRIVAAHDVGKAINPLLVEGQIQGGVAQGMGYALFEGAREKDGRVVNDNFTTNKILNATEMPWMEEILVETLDPHGPFNAKGIGEPPLIATAPAIANAVYNATGVRIKELPITPDKILRELIIKREAEGCSSEKE</sequence>
<dbReference type="AlphaFoldDB" id="A0AAU9EJJ5"/>
<dbReference type="SUPFAM" id="SSF54665">
    <property type="entry name" value="CO dehydrogenase molybdoprotein N-domain-like"/>
    <property type="match status" value="1"/>
</dbReference>
<dbReference type="KEGG" id="dmp:FAK_39710"/>
<dbReference type="InterPro" id="IPR037165">
    <property type="entry name" value="AldOxase/xan_DH_Mopterin-bd_sf"/>
</dbReference>
<accession>A0AAU9EJJ5</accession>
<dbReference type="PANTHER" id="PTHR11908">
    <property type="entry name" value="XANTHINE DEHYDROGENASE"/>
    <property type="match status" value="1"/>
</dbReference>
<feature type="domain" description="Aldehyde oxidase/xanthine dehydrogenase a/b hammerhead" evidence="4">
    <location>
        <begin position="24"/>
        <end position="131"/>
    </location>
</feature>
<dbReference type="PANTHER" id="PTHR11908:SF132">
    <property type="entry name" value="ALDEHYDE OXIDASE 1-RELATED"/>
    <property type="match status" value="1"/>
</dbReference>
<evidence type="ECO:0000256" key="3">
    <source>
        <dbReference type="ARBA" id="ARBA00053029"/>
    </source>
</evidence>
<dbReference type="InterPro" id="IPR046867">
    <property type="entry name" value="AldOxase/xan_DH_MoCoBD2"/>
</dbReference>
<organism evidence="5 6">
    <name type="scientific">Desulfoferula mesophila</name>
    <dbReference type="NCBI Taxonomy" id="3058419"/>
    <lineage>
        <taxon>Bacteria</taxon>
        <taxon>Pseudomonadati</taxon>
        <taxon>Thermodesulfobacteriota</taxon>
        <taxon>Desulfarculia</taxon>
        <taxon>Desulfarculales</taxon>
        <taxon>Desulfarculaceae</taxon>
        <taxon>Desulfoferula</taxon>
    </lineage>
</organism>
<keyword evidence="2" id="KW-0560">Oxidoreductase</keyword>
<keyword evidence="1" id="KW-0500">Molybdenum</keyword>
<dbReference type="Pfam" id="PF01315">
    <property type="entry name" value="Ald_Xan_dh_C"/>
    <property type="match status" value="1"/>
</dbReference>
<dbReference type="Gene3D" id="3.30.365.10">
    <property type="entry name" value="Aldehyde oxidase/xanthine dehydrogenase, molybdopterin binding domain"/>
    <property type="match status" value="4"/>
</dbReference>
<protein>
    <submittedName>
        <fullName evidence="5">Dehydrogenase</fullName>
    </submittedName>
</protein>
<dbReference type="Gene3D" id="3.90.1170.50">
    <property type="entry name" value="Aldehyde oxidase/xanthine dehydrogenase, a/b hammerhead"/>
    <property type="match status" value="1"/>
</dbReference>
<gene>
    <name evidence="5" type="ORF">FAK_39710</name>
</gene>
<dbReference type="GO" id="GO:0016491">
    <property type="term" value="F:oxidoreductase activity"/>
    <property type="evidence" value="ECO:0007669"/>
    <property type="project" value="UniProtKB-KW"/>
</dbReference>
<dbReference type="InterPro" id="IPR036856">
    <property type="entry name" value="Ald_Oxase/Xan_DH_a/b_sf"/>
</dbReference>
<dbReference type="SUPFAM" id="SSF56003">
    <property type="entry name" value="Molybdenum cofactor-binding domain"/>
    <property type="match status" value="1"/>
</dbReference>
<dbReference type="FunFam" id="3.30.365.10:FF:000001">
    <property type="entry name" value="Xanthine dehydrogenase oxidase"/>
    <property type="match status" value="1"/>
</dbReference>
<evidence type="ECO:0000256" key="2">
    <source>
        <dbReference type="ARBA" id="ARBA00023002"/>
    </source>
</evidence>
<dbReference type="Pfam" id="PF02738">
    <property type="entry name" value="MoCoBD_1"/>
    <property type="match status" value="1"/>
</dbReference>
<comment type="cofactor">
    <cofactor evidence="3">
        <name>Mo-molybdopterin cytosine dinucleotide</name>
        <dbReference type="ChEBI" id="CHEBI:71308"/>
    </cofactor>
</comment>
<dbReference type="Proteomes" id="UP001366166">
    <property type="component" value="Chromosome"/>
</dbReference>
<dbReference type="RefSeq" id="WP_338603419.1">
    <property type="nucleotide sequence ID" value="NZ_AP028679.1"/>
</dbReference>
<dbReference type="SMART" id="SM01008">
    <property type="entry name" value="Ald_Xan_dh_C"/>
    <property type="match status" value="1"/>
</dbReference>
<evidence type="ECO:0000256" key="1">
    <source>
        <dbReference type="ARBA" id="ARBA00022505"/>
    </source>
</evidence>
<dbReference type="GO" id="GO:0005506">
    <property type="term" value="F:iron ion binding"/>
    <property type="evidence" value="ECO:0007669"/>
    <property type="project" value="InterPro"/>
</dbReference>
<evidence type="ECO:0000313" key="5">
    <source>
        <dbReference type="EMBL" id="BEQ16905.1"/>
    </source>
</evidence>
<dbReference type="EMBL" id="AP028679">
    <property type="protein sequence ID" value="BEQ16905.1"/>
    <property type="molecule type" value="Genomic_DNA"/>
</dbReference>
<dbReference type="InterPro" id="IPR000674">
    <property type="entry name" value="Ald_Oxase/Xan_DH_a/b"/>
</dbReference>
<reference evidence="6" key="1">
    <citation type="journal article" date="2023" name="Arch. Microbiol.">
        <title>Desulfoferula mesophilus gen. nov. sp. nov., a mesophilic sulfate-reducing bacterium isolated from a brackish lake sediment.</title>
        <authorList>
            <person name="Watanabe T."/>
            <person name="Yabe T."/>
            <person name="Tsuji J.M."/>
            <person name="Fukui M."/>
        </authorList>
    </citation>
    <scope>NUCLEOTIDE SEQUENCE [LARGE SCALE GENOMIC DNA]</scope>
    <source>
        <strain evidence="6">12FAK</strain>
    </source>
</reference>